<keyword evidence="2" id="KW-1185">Reference proteome</keyword>
<dbReference type="AlphaFoldDB" id="A0A0N4XGK0"/>
<name>A0A0N4XGK0_NIPBR</name>
<organism evidence="3">
    <name type="scientific">Nippostrongylus brasiliensis</name>
    <name type="common">Rat hookworm</name>
    <dbReference type="NCBI Taxonomy" id="27835"/>
    <lineage>
        <taxon>Eukaryota</taxon>
        <taxon>Metazoa</taxon>
        <taxon>Ecdysozoa</taxon>
        <taxon>Nematoda</taxon>
        <taxon>Chromadorea</taxon>
        <taxon>Rhabditida</taxon>
        <taxon>Rhabditina</taxon>
        <taxon>Rhabditomorpha</taxon>
        <taxon>Strongyloidea</taxon>
        <taxon>Heligmosomidae</taxon>
        <taxon>Nippostrongylus</taxon>
    </lineage>
</organism>
<reference evidence="3" key="1">
    <citation type="submission" date="2017-02" db="UniProtKB">
        <authorList>
            <consortium name="WormBaseParasite"/>
        </authorList>
    </citation>
    <scope>IDENTIFICATION</scope>
</reference>
<protein>
    <submittedName>
        <fullName evidence="3">Tail protein</fullName>
    </submittedName>
</protein>
<dbReference type="Proteomes" id="UP000271162">
    <property type="component" value="Unassembled WGS sequence"/>
</dbReference>
<accession>A0A0N4XGK0</accession>
<proteinExistence type="predicted"/>
<dbReference type="WBParaSite" id="NBR_0000165201-mRNA-1">
    <property type="protein sequence ID" value="NBR_0000165201-mRNA-1"/>
    <property type="gene ID" value="NBR_0000165201"/>
</dbReference>
<sequence>MKSHTEQLIRILSTPDRYDDRYDENTPHTPAHTHTLTYTHTLTDTNIARQTMDIISCLIEASGSLPTRYPFGGVEKALARMQTASGDLLYPIQLTAMNIRTG</sequence>
<reference evidence="1 2" key="2">
    <citation type="submission" date="2018-11" db="EMBL/GenBank/DDBJ databases">
        <authorList>
            <consortium name="Pathogen Informatics"/>
        </authorList>
    </citation>
    <scope>NUCLEOTIDE SEQUENCE [LARGE SCALE GENOMIC DNA]</scope>
</reference>
<evidence type="ECO:0000313" key="3">
    <source>
        <dbReference type="WBParaSite" id="NBR_0000165201-mRNA-1"/>
    </source>
</evidence>
<evidence type="ECO:0000313" key="1">
    <source>
        <dbReference type="EMBL" id="VDL65222.1"/>
    </source>
</evidence>
<evidence type="ECO:0000313" key="2">
    <source>
        <dbReference type="Proteomes" id="UP000271162"/>
    </source>
</evidence>
<gene>
    <name evidence="1" type="ORF">NBR_LOCUS1653</name>
</gene>
<dbReference type="EMBL" id="UYSL01001429">
    <property type="protein sequence ID" value="VDL65222.1"/>
    <property type="molecule type" value="Genomic_DNA"/>
</dbReference>